<evidence type="ECO:0000313" key="1">
    <source>
        <dbReference type="EMBL" id="SPO59189.1"/>
    </source>
</evidence>
<keyword evidence="2" id="KW-1185">Reference proteome</keyword>
<reference evidence="1 2" key="1">
    <citation type="submission" date="2018-02" db="EMBL/GenBank/DDBJ databases">
        <authorList>
            <person name="Dubost A."/>
        </authorList>
    </citation>
    <scope>NUCLEOTIDE SEQUENCE [LARGE SCALE GENOMIC DNA]</scope>
    <source>
        <strain evidence="2">JV551A3</strain>
    </source>
</reference>
<proteinExistence type="predicted"/>
<dbReference type="Proteomes" id="UP000294335">
    <property type="component" value="Unassembled WGS sequence"/>
</dbReference>
<comment type="caution">
    <text evidence="1">The sequence shown here is derived from an EMBL/GenBank/DDBJ whole genome shotgun (WGS) entry which is preliminary data.</text>
</comment>
<name>A0AAQ1P624_9PSED</name>
<protein>
    <submittedName>
        <fullName evidence="1">Uncharacterized protein</fullName>
    </submittedName>
</protein>
<dbReference type="AlphaFoldDB" id="A0AAQ1P624"/>
<accession>A0AAQ1P624</accession>
<dbReference type="EMBL" id="OPYN01000046">
    <property type="protein sequence ID" value="SPO59189.1"/>
    <property type="molecule type" value="Genomic_DNA"/>
</dbReference>
<sequence length="441" mass="48866">MSDSLADLDTLVLKCRAERSRDYISESIQCYKAGAYRSAIVNVWIAVVFDLVDKIRDLALANDATAQRINNRYETYIDQINEGNDQGVKNALDFERTIISTCGTELGFFDHQQMRDLQRLREDRHQCAHPSFQSAGIPHRPNAELARLHLRNAVEHVLSQPPIQGRAAIAELLTTIASEYFPRDHHQASIALLQTPLANPSDALVRGLVDALIFGFANNESPVFAKTQVGAVLSVLLDSHRAVAEARISQQLSALVRQVGDLGLPSVARLIATAPEITGLIDEAARVRLNEFLRVGPEGDVLPALAVGRHPSFANAAYLRIQGLSIDRLATAIQEHGLGTLVKPQALQLLSESRNWHATNEIIEKLVIPLFDSLGRDDVERIIRMPRETGADLPGSNMYSRFVSQVDRSGVIPRLELDRLLIENHGEYIVENLQRAREAAE</sequence>
<gene>
    <name evidence="1" type="ORF">JV551A3_V1_460052</name>
</gene>
<organism evidence="1 2">
    <name type="scientific">Pseudomonas inefficax</name>
    <dbReference type="NCBI Taxonomy" id="2078786"/>
    <lineage>
        <taxon>Bacteria</taxon>
        <taxon>Pseudomonadati</taxon>
        <taxon>Pseudomonadota</taxon>
        <taxon>Gammaproteobacteria</taxon>
        <taxon>Pseudomonadales</taxon>
        <taxon>Pseudomonadaceae</taxon>
        <taxon>Pseudomonas</taxon>
    </lineage>
</organism>
<evidence type="ECO:0000313" key="2">
    <source>
        <dbReference type="Proteomes" id="UP000294335"/>
    </source>
</evidence>